<sequence length="350" mass="39324">MSTNVDGVRGITATTDRKVKIFVSEASIRRHLKLEDSKGLKTLPTAEIFEQLALMGYVITSDSLTFQTGHFFPQWKFFIHTILYCLSPKKAAWEQFSSNIATAIICLATNHTFNFSNLIFEAMVKNIDSRIDSNPESPLQSVHLLRRDEGSLSLHELTDLCTSLSKKVVSLESELKKTKQTYNAAFTKLIQGSLIEELDLDAGISLVLPHVQIKWEDDVILKSSDQLRVRRREVSISSGGVSTASRLVSTADISTASELDSTAGVKEKDKGKAMMHESKPPKKIKNGVQVQINVDEELAKKVFEEEQARFNVEQEARFKAKQEQEMIDFETTLELQKQLDEKEEVAAKVD</sequence>
<feature type="region of interest" description="Disordered" evidence="2">
    <location>
        <begin position="259"/>
        <end position="280"/>
    </location>
</feature>
<dbReference type="EMBL" id="BQNB010009482">
    <property type="protein sequence ID" value="GJS64143.1"/>
    <property type="molecule type" value="Genomic_DNA"/>
</dbReference>
<feature type="compositionally biased region" description="Basic and acidic residues" evidence="2">
    <location>
        <begin position="265"/>
        <end position="280"/>
    </location>
</feature>
<evidence type="ECO:0008006" key="5">
    <source>
        <dbReference type="Google" id="ProtNLM"/>
    </source>
</evidence>
<name>A0ABQ4XGS7_9ASTR</name>
<proteinExistence type="predicted"/>
<organism evidence="3 4">
    <name type="scientific">Tanacetum coccineum</name>
    <dbReference type="NCBI Taxonomy" id="301880"/>
    <lineage>
        <taxon>Eukaryota</taxon>
        <taxon>Viridiplantae</taxon>
        <taxon>Streptophyta</taxon>
        <taxon>Embryophyta</taxon>
        <taxon>Tracheophyta</taxon>
        <taxon>Spermatophyta</taxon>
        <taxon>Magnoliopsida</taxon>
        <taxon>eudicotyledons</taxon>
        <taxon>Gunneridae</taxon>
        <taxon>Pentapetalae</taxon>
        <taxon>asterids</taxon>
        <taxon>campanulids</taxon>
        <taxon>Asterales</taxon>
        <taxon>Asteraceae</taxon>
        <taxon>Asteroideae</taxon>
        <taxon>Anthemideae</taxon>
        <taxon>Anthemidinae</taxon>
        <taxon>Tanacetum</taxon>
    </lineage>
</organism>
<protein>
    <recommendedName>
        <fullName evidence="5">Synaptobrevin, longin-like domain protein</fullName>
    </recommendedName>
</protein>
<accession>A0ABQ4XGS7</accession>
<evidence type="ECO:0000256" key="1">
    <source>
        <dbReference type="SAM" id="Coils"/>
    </source>
</evidence>
<reference evidence="3" key="1">
    <citation type="journal article" date="2022" name="Int. J. Mol. Sci.">
        <title>Draft Genome of Tanacetum Coccineum: Genomic Comparison of Closely Related Tanacetum-Family Plants.</title>
        <authorList>
            <person name="Yamashiro T."/>
            <person name="Shiraishi A."/>
            <person name="Nakayama K."/>
            <person name="Satake H."/>
        </authorList>
    </citation>
    <scope>NUCLEOTIDE SEQUENCE</scope>
</reference>
<evidence type="ECO:0000256" key="2">
    <source>
        <dbReference type="SAM" id="MobiDB-lite"/>
    </source>
</evidence>
<keyword evidence="1" id="KW-0175">Coiled coil</keyword>
<evidence type="ECO:0000313" key="3">
    <source>
        <dbReference type="EMBL" id="GJS64143.1"/>
    </source>
</evidence>
<gene>
    <name evidence="3" type="ORF">Tco_0678707</name>
</gene>
<dbReference type="Proteomes" id="UP001151760">
    <property type="component" value="Unassembled WGS sequence"/>
</dbReference>
<reference evidence="3" key="2">
    <citation type="submission" date="2022-01" db="EMBL/GenBank/DDBJ databases">
        <authorList>
            <person name="Yamashiro T."/>
            <person name="Shiraishi A."/>
            <person name="Satake H."/>
            <person name="Nakayama K."/>
        </authorList>
    </citation>
    <scope>NUCLEOTIDE SEQUENCE</scope>
</reference>
<comment type="caution">
    <text evidence="3">The sequence shown here is derived from an EMBL/GenBank/DDBJ whole genome shotgun (WGS) entry which is preliminary data.</text>
</comment>
<feature type="coiled-coil region" evidence="1">
    <location>
        <begin position="154"/>
        <end position="181"/>
    </location>
</feature>
<keyword evidence="4" id="KW-1185">Reference proteome</keyword>
<evidence type="ECO:0000313" key="4">
    <source>
        <dbReference type="Proteomes" id="UP001151760"/>
    </source>
</evidence>